<dbReference type="WBParaSite" id="HPBE_0002076201-mRNA-1">
    <property type="protein sequence ID" value="HPBE_0002076201-mRNA-1"/>
    <property type="gene ID" value="HPBE_0002076201"/>
</dbReference>
<proteinExistence type="predicted"/>
<evidence type="ECO:0000313" key="3">
    <source>
        <dbReference type="WBParaSite" id="HPBE_0002076201-mRNA-1"/>
    </source>
</evidence>
<accession>A0A183GEK1</accession>
<organism evidence="2 3">
    <name type="scientific">Heligmosomoides polygyrus</name>
    <name type="common">Parasitic roundworm</name>
    <dbReference type="NCBI Taxonomy" id="6339"/>
    <lineage>
        <taxon>Eukaryota</taxon>
        <taxon>Metazoa</taxon>
        <taxon>Ecdysozoa</taxon>
        <taxon>Nematoda</taxon>
        <taxon>Chromadorea</taxon>
        <taxon>Rhabditida</taxon>
        <taxon>Rhabditina</taxon>
        <taxon>Rhabditomorpha</taxon>
        <taxon>Strongyloidea</taxon>
        <taxon>Heligmosomidae</taxon>
        <taxon>Heligmosomoides</taxon>
    </lineage>
</organism>
<keyword evidence="2" id="KW-1185">Reference proteome</keyword>
<dbReference type="EMBL" id="UZAH01032421">
    <property type="protein sequence ID" value="VDP21693.1"/>
    <property type="molecule type" value="Genomic_DNA"/>
</dbReference>
<evidence type="ECO:0000313" key="2">
    <source>
        <dbReference type="Proteomes" id="UP000050761"/>
    </source>
</evidence>
<protein>
    <submittedName>
        <fullName evidence="1 3">Uncharacterized protein</fullName>
    </submittedName>
</protein>
<evidence type="ECO:0000313" key="1">
    <source>
        <dbReference type="EMBL" id="VDP21693.1"/>
    </source>
</evidence>
<gene>
    <name evidence="1" type="ORF">HPBE_LOCUS20760</name>
</gene>
<dbReference type="OrthoDB" id="5866776at2759"/>
<accession>A0A3P8FHG9</accession>
<dbReference type="Proteomes" id="UP000050761">
    <property type="component" value="Unassembled WGS sequence"/>
</dbReference>
<reference evidence="3" key="2">
    <citation type="submission" date="2019-09" db="UniProtKB">
        <authorList>
            <consortium name="WormBaseParasite"/>
        </authorList>
    </citation>
    <scope>IDENTIFICATION</scope>
</reference>
<name>A0A183GEK1_HELPZ</name>
<dbReference type="AlphaFoldDB" id="A0A183GEK1"/>
<sequence>MEGEKVTHDSGGRRTDVDHILVRRRALKTVRDRDLKILPAEDGALQHRPLVADLAIPLSSKPEVRTEPRFRWWKLRGAERNELRRTVLEAGLPDPTVPINERRVTQTILRHAKETLRETKGGTKGDKAAWFWNDEM</sequence>
<reference evidence="1 2" key="1">
    <citation type="submission" date="2018-11" db="EMBL/GenBank/DDBJ databases">
        <authorList>
            <consortium name="Pathogen Informatics"/>
        </authorList>
    </citation>
    <scope>NUCLEOTIDE SEQUENCE [LARGE SCALE GENOMIC DNA]</scope>
</reference>